<evidence type="ECO:0000259" key="5">
    <source>
        <dbReference type="PROSITE" id="PS51900"/>
    </source>
</evidence>
<accession>A0A381RZQ0</accession>
<dbReference type="PROSITE" id="PS51898">
    <property type="entry name" value="TYR_RECOMBINASE"/>
    <property type="match status" value="1"/>
</dbReference>
<keyword evidence="1" id="KW-0229">DNA integration</keyword>
<gene>
    <name evidence="6" type="ORF">METZ01_LOCUS50144</name>
</gene>
<dbReference type="InterPro" id="IPR010998">
    <property type="entry name" value="Integrase_recombinase_N"/>
</dbReference>
<dbReference type="GO" id="GO:0003677">
    <property type="term" value="F:DNA binding"/>
    <property type="evidence" value="ECO:0007669"/>
    <property type="project" value="UniProtKB-KW"/>
</dbReference>
<keyword evidence="3" id="KW-0233">DNA recombination</keyword>
<feature type="domain" description="Core-binding (CB)" evidence="5">
    <location>
        <begin position="1"/>
        <end position="62"/>
    </location>
</feature>
<dbReference type="PANTHER" id="PTHR30349:SF90">
    <property type="entry name" value="TYROSINE RECOMBINASE XERD"/>
    <property type="match status" value="1"/>
</dbReference>
<dbReference type="Pfam" id="PF02899">
    <property type="entry name" value="Phage_int_SAM_1"/>
    <property type="match status" value="1"/>
</dbReference>
<dbReference type="SUPFAM" id="SSF47823">
    <property type="entry name" value="lambda integrase-like, N-terminal domain"/>
    <property type="match status" value="1"/>
</dbReference>
<evidence type="ECO:0000256" key="1">
    <source>
        <dbReference type="ARBA" id="ARBA00022908"/>
    </source>
</evidence>
<dbReference type="GO" id="GO:0006310">
    <property type="term" value="P:DNA recombination"/>
    <property type="evidence" value="ECO:0007669"/>
    <property type="project" value="UniProtKB-KW"/>
</dbReference>
<dbReference type="GO" id="GO:0015074">
    <property type="term" value="P:DNA integration"/>
    <property type="evidence" value="ECO:0007669"/>
    <property type="project" value="UniProtKB-KW"/>
</dbReference>
<sequence>MSAYRVDLEQFARWLRERSDDLVGAGEPQLLDYLAHDLTRGGAARSTSRRLSSLRRFYRYLLRERIVGEDPSAKISSPAIGRSLPKFLSPDDVVRLLKVPLEGKVLAKLDQNVDKSGDMIRLTDGSQFDAKSGLIRIEDEIITYTAKRNNVLENCKRGGKGTRATRHESGAPVSKLLFAPLRGQAMLEVLYATGLRVSELVELRLNEVHQKAGYVRVIGKGGKERIVPLGEEALEALEKYLSIERPELLDNEMTNIVFLRRPRRKKNEAKIKKPEKMTRFRFLQLIREYAAIADLSGNPSPHTLRHSFATHLLNNGADLRSLQMLLGHSDLSTTQIYTHVAKERLKDLHRKHHPRG</sequence>
<evidence type="ECO:0000313" key="6">
    <source>
        <dbReference type="EMBL" id="SUZ97290.1"/>
    </source>
</evidence>
<dbReference type="Gene3D" id="1.10.150.130">
    <property type="match status" value="1"/>
</dbReference>
<dbReference type="CDD" id="cd00798">
    <property type="entry name" value="INT_XerDC_C"/>
    <property type="match status" value="1"/>
</dbReference>
<feature type="domain" description="Tyr recombinase" evidence="4">
    <location>
        <begin position="160"/>
        <end position="350"/>
    </location>
</feature>
<protein>
    <recommendedName>
        <fullName evidence="7">Tyrosine recombinase XerD</fullName>
    </recommendedName>
</protein>
<dbReference type="InterPro" id="IPR050090">
    <property type="entry name" value="Tyrosine_recombinase_XerCD"/>
</dbReference>
<dbReference type="PROSITE" id="PS51900">
    <property type="entry name" value="CB"/>
    <property type="match status" value="1"/>
</dbReference>
<dbReference type="Pfam" id="PF00589">
    <property type="entry name" value="Phage_integrase"/>
    <property type="match status" value="1"/>
</dbReference>
<reference evidence="6" key="1">
    <citation type="submission" date="2018-05" db="EMBL/GenBank/DDBJ databases">
        <authorList>
            <person name="Lanie J.A."/>
            <person name="Ng W.-L."/>
            <person name="Kazmierczak K.M."/>
            <person name="Andrzejewski T.M."/>
            <person name="Davidsen T.M."/>
            <person name="Wayne K.J."/>
            <person name="Tettelin H."/>
            <person name="Glass J.I."/>
            <person name="Rusch D."/>
            <person name="Podicherti R."/>
            <person name="Tsui H.-C.T."/>
            <person name="Winkler M.E."/>
        </authorList>
    </citation>
    <scope>NUCLEOTIDE SEQUENCE</scope>
</reference>
<dbReference type="EMBL" id="UINC01002494">
    <property type="protein sequence ID" value="SUZ97290.1"/>
    <property type="molecule type" value="Genomic_DNA"/>
</dbReference>
<dbReference type="InterPro" id="IPR002104">
    <property type="entry name" value="Integrase_catalytic"/>
</dbReference>
<organism evidence="6">
    <name type="scientific">marine metagenome</name>
    <dbReference type="NCBI Taxonomy" id="408172"/>
    <lineage>
        <taxon>unclassified sequences</taxon>
        <taxon>metagenomes</taxon>
        <taxon>ecological metagenomes</taxon>
    </lineage>
</organism>
<dbReference type="PANTHER" id="PTHR30349">
    <property type="entry name" value="PHAGE INTEGRASE-RELATED"/>
    <property type="match status" value="1"/>
</dbReference>
<name>A0A381RZQ0_9ZZZZ</name>
<evidence type="ECO:0000256" key="2">
    <source>
        <dbReference type="ARBA" id="ARBA00023125"/>
    </source>
</evidence>
<dbReference type="InterPro" id="IPR004107">
    <property type="entry name" value="Integrase_SAM-like_N"/>
</dbReference>
<dbReference type="AlphaFoldDB" id="A0A381RZQ0"/>
<dbReference type="InterPro" id="IPR044068">
    <property type="entry name" value="CB"/>
</dbReference>
<evidence type="ECO:0000256" key="3">
    <source>
        <dbReference type="ARBA" id="ARBA00023172"/>
    </source>
</evidence>
<evidence type="ECO:0000259" key="4">
    <source>
        <dbReference type="PROSITE" id="PS51898"/>
    </source>
</evidence>
<dbReference type="SUPFAM" id="SSF56349">
    <property type="entry name" value="DNA breaking-rejoining enzymes"/>
    <property type="match status" value="1"/>
</dbReference>
<evidence type="ECO:0008006" key="7">
    <source>
        <dbReference type="Google" id="ProtNLM"/>
    </source>
</evidence>
<dbReference type="InterPro" id="IPR011010">
    <property type="entry name" value="DNA_brk_join_enz"/>
</dbReference>
<dbReference type="InterPro" id="IPR013762">
    <property type="entry name" value="Integrase-like_cat_sf"/>
</dbReference>
<keyword evidence="2" id="KW-0238">DNA-binding</keyword>
<proteinExistence type="predicted"/>
<dbReference type="Gene3D" id="1.10.443.10">
    <property type="entry name" value="Intergrase catalytic core"/>
    <property type="match status" value="1"/>
</dbReference>